<dbReference type="GO" id="GO:0070206">
    <property type="term" value="P:protein trimerization"/>
    <property type="evidence" value="ECO:0007669"/>
    <property type="project" value="InterPro"/>
</dbReference>
<dbReference type="Pfam" id="PF16331">
    <property type="entry name" value="TolA_bind_tri"/>
    <property type="match status" value="1"/>
</dbReference>
<dbReference type="Pfam" id="PF13174">
    <property type="entry name" value="TPR_6"/>
    <property type="match status" value="1"/>
</dbReference>
<keyword evidence="1" id="KW-0732">Signal</keyword>
<dbReference type="Gene3D" id="1.25.40.10">
    <property type="entry name" value="Tetratricopeptide repeat domain"/>
    <property type="match status" value="1"/>
</dbReference>
<feature type="coiled-coil region" evidence="1">
    <location>
        <begin position="31"/>
        <end position="114"/>
    </location>
</feature>
<dbReference type="Pfam" id="PF13432">
    <property type="entry name" value="TPR_16"/>
    <property type="match status" value="1"/>
</dbReference>
<keyword evidence="1" id="KW-0175">Coiled coil</keyword>
<reference evidence="3 4" key="1">
    <citation type="submission" date="2020-08" db="EMBL/GenBank/DDBJ databases">
        <title>Genomic Encyclopedia of Type Strains, Phase IV (KMG-IV): sequencing the most valuable type-strain genomes for metagenomic binning, comparative biology and taxonomic classification.</title>
        <authorList>
            <person name="Goeker M."/>
        </authorList>
    </citation>
    <scope>NUCLEOTIDE SEQUENCE [LARGE SCALE GENOMIC DNA]</scope>
    <source>
        <strain evidence="3 4">DSM 18233</strain>
    </source>
</reference>
<dbReference type="SUPFAM" id="SSF48452">
    <property type="entry name" value="TPR-like"/>
    <property type="match status" value="1"/>
</dbReference>
<comment type="function">
    <text evidence="1">Mediates coordination of peptidoglycan synthesis and outer membrane constriction during cell division.</text>
</comment>
<feature type="signal peptide" evidence="1">
    <location>
        <begin position="1"/>
        <end position="19"/>
    </location>
</feature>
<dbReference type="EMBL" id="JACHHN010000005">
    <property type="protein sequence ID" value="MBB5191934.1"/>
    <property type="molecule type" value="Genomic_DNA"/>
</dbReference>
<keyword evidence="4" id="KW-1185">Reference proteome</keyword>
<feature type="domain" description="YbgF trimerisation" evidence="2">
    <location>
        <begin position="43"/>
        <end position="110"/>
    </location>
</feature>
<dbReference type="InterPro" id="IPR019734">
    <property type="entry name" value="TPR_rpt"/>
</dbReference>
<keyword evidence="1" id="KW-0574">Periplasm</keyword>
<comment type="subcellular location">
    <subcellularLocation>
        <location evidence="1">Periplasm</location>
    </subcellularLocation>
</comment>
<dbReference type="Proteomes" id="UP000543030">
    <property type="component" value="Unassembled WGS sequence"/>
</dbReference>
<organism evidence="3 4">
    <name type="scientific">Silvimonas terrae</name>
    <dbReference type="NCBI Taxonomy" id="300266"/>
    <lineage>
        <taxon>Bacteria</taxon>
        <taxon>Pseudomonadati</taxon>
        <taxon>Pseudomonadota</taxon>
        <taxon>Betaproteobacteria</taxon>
        <taxon>Neisseriales</taxon>
        <taxon>Chitinibacteraceae</taxon>
        <taxon>Silvimonas</taxon>
    </lineage>
</organism>
<evidence type="ECO:0000256" key="1">
    <source>
        <dbReference type="HAMAP-Rule" id="MF_02066"/>
    </source>
</evidence>
<evidence type="ECO:0000313" key="4">
    <source>
        <dbReference type="Proteomes" id="UP000543030"/>
    </source>
</evidence>
<proteinExistence type="inferred from homology"/>
<accession>A0A840RH79</accession>
<comment type="similarity">
    <text evidence="1">Belongs to the CpoB family.</text>
</comment>
<dbReference type="HAMAP" id="MF_02066">
    <property type="entry name" value="CpoB"/>
    <property type="match status" value="1"/>
</dbReference>
<keyword evidence="1" id="KW-0131">Cell cycle</keyword>
<dbReference type="SMART" id="SM00028">
    <property type="entry name" value="TPR"/>
    <property type="match status" value="2"/>
</dbReference>
<dbReference type="RefSeq" id="WP_184101473.1">
    <property type="nucleotide sequence ID" value="NZ_JACHHN010000005.1"/>
</dbReference>
<evidence type="ECO:0000259" key="2">
    <source>
        <dbReference type="Pfam" id="PF16331"/>
    </source>
</evidence>
<dbReference type="AlphaFoldDB" id="A0A840RH79"/>
<dbReference type="GO" id="GO:0030288">
    <property type="term" value="C:outer membrane-bounded periplasmic space"/>
    <property type="evidence" value="ECO:0007669"/>
    <property type="project" value="UniProtKB-UniRule"/>
</dbReference>
<gene>
    <name evidence="1" type="primary">cpoB</name>
    <name evidence="3" type="ORF">HNQ50_002671</name>
</gene>
<keyword evidence="1" id="KW-0132">Cell division</keyword>
<evidence type="ECO:0000313" key="3">
    <source>
        <dbReference type="EMBL" id="MBB5191934.1"/>
    </source>
</evidence>
<dbReference type="InterPro" id="IPR032519">
    <property type="entry name" value="YbgF_tri"/>
</dbReference>
<sequence precursor="true">MKRIAALLVLAFAATHANAGLFSDDDARKQIQDLQTQVNAQAQRIQILEAGNKNMLNLVNQIQQLQQDLATLRGQNETLQYNLDEATKRQKDLYVDLDTRVRNIEQAKAQAAQQQQASVQQTLDAAVGLAKNGKNKEAAAALTQFIQANPDSDQTPVAQYWLGVSQTGLKNYKAAQSAYAAALEAAPDSAIAPDALYGRAVAANASGDKKSARAYLLQLLEKYPSSDKAAIAKKALLTTN</sequence>
<feature type="chain" id="PRO_5033169741" description="Cell division coordinator CpoB" evidence="1">
    <location>
        <begin position="20"/>
        <end position="240"/>
    </location>
</feature>
<protein>
    <recommendedName>
        <fullName evidence="1">Cell division coordinator CpoB</fullName>
    </recommendedName>
</protein>
<name>A0A840RH79_9NEIS</name>
<dbReference type="InterPro" id="IPR034706">
    <property type="entry name" value="CpoB"/>
</dbReference>
<dbReference type="InterPro" id="IPR011990">
    <property type="entry name" value="TPR-like_helical_dom_sf"/>
</dbReference>
<comment type="caution">
    <text evidence="3">The sequence shown here is derived from an EMBL/GenBank/DDBJ whole genome shotgun (WGS) entry which is preliminary data.</text>
</comment>
<dbReference type="GO" id="GO:0043093">
    <property type="term" value="P:FtsZ-dependent cytokinesis"/>
    <property type="evidence" value="ECO:0007669"/>
    <property type="project" value="UniProtKB-UniRule"/>
</dbReference>
<dbReference type="Gene3D" id="1.20.5.110">
    <property type="match status" value="1"/>
</dbReference>